<evidence type="ECO:0000313" key="1">
    <source>
        <dbReference type="EMBL" id="PIO26217.1"/>
    </source>
</evidence>
<dbReference type="Proteomes" id="UP000228934">
    <property type="component" value="Unassembled WGS sequence"/>
</dbReference>
<reference evidence="2" key="1">
    <citation type="journal article" date="2017" name="Nat. Commun.">
        <title>The North American bullfrog draft genome provides insight into hormonal regulation of long noncoding RNA.</title>
        <authorList>
            <person name="Hammond S.A."/>
            <person name="Warren R.L."/>
            <person name="Vandervalk B.P."/>
            <person name="Kucuk E."/>
            <person name="Khan H."/>
            <person name="Gibb E.A."/>
            <person name="Pandoh P."/>
            <person name="Kirk H."/>
            <person name="Zhao Y."/>
            <person name="Jones M."/>
            <person name="Mungall A.J."/>
            <person name="Coope R."/>
            <person name="Pleasance S."/>
            <person name="Moore R.A."/>
            <person name="Holt R.A."/>
            <person name="Round J.M."/>
            <person name="Ohora S."/>
            <person name="Walle B.V."/>
            <person name="Veldhoen N."/>
            <person name="Helbing C.C."/>
            <person name="Birol I."/>
        </authorList>
    </citation>
    <scope>NUCLEOTIDE SEQUENCE [LARGE SCALE GENOMIC DNA]</scope>
</reference>
<organism evidence="1 2">
    <name type="scientific">Aquarana catesbeiana</name>
    <name type="common">American bullfrog</name>
    <name type="synonym">Rana catesbeiana</name>
    <dbReference type="NCBI Taxonomy" id="8400"/>
    <lineage>
        <taxon>Eukaryota</taxon>
        <taxon>Metazoa</taxon>
        <taxon>Chordata</taxon>
        <taxon>Craniata</taxon>
        <taxon>Vertebrata</taxon>
        <taxon>Euteleostomi</taxon>
        <taxon>Amphibia</taxon>
        <taxon>Batrachia</taxon>
        <taxon>Anura</taxon>
        <taxon>Neobatrachia</taxon>
        <taxon>Ranoidea</taxon>
        <taxon>Ranidae</taxon>
        <taxon>Aquarana</taxon>
    </lineage>
</organism>
<sequence length="50" mass="5826">MIDNDEFVITHYHSSLTSFRQSPFFWNSYSPKKLSEFPSVGPTSPRLRCS</sequence>
<dbReference type="EMBL" id="KV950600">
    <property type="protein sequence ID" value="PIO26217.1"/>
    <property type="molecule type" value="Genomic_DNA"/>
</dbReference>
<gene>
    <name evidence="1" type="ORF">AB205_0034340</name>
</gene>
<evidence type="ECO:0000313" key="2">
    <source>
        <dbReference type="Proteomes" id="UP000228934"/>
    </source>
</evidence>
<accession>A0A2G9REC7</accession>
<protein>
    <submittedName>
        <fullName evidence="1">Uncharacterized protein</fullName>
    </submittedName>
</protein>
<name>A0A2G9REC7_AQUCT</name>
<keyword evidence="2" id="KW-1185">Reference proteome</keyword>
<proteinExistence type="predicted"/>
<dbReference type="AlphaFoldDB" id="A0A2G9REC7"/>